<dbReference type="GO" id="GO:0008289">
    <property type="term" value="F:lipid binding"/>
    <property type="evidence" value="ECO:0007669"/>
    <property type="project" value="UniProtKB-KW"/>
</dbReference>
<dbReference type="Pfam" id="PF00168">
    <property type="entry name" value="C2"/>
    <property type="match status" value="1"/>
</dbReference>
<organism evidence="14 15">
    <name type="scientific">Sphenostylis stenocarpa</name>
    <dbReference type="NCBI Taxonomy" id="92480"/>
    <lineage>
        <taxon>Eukaryota</taxon>
        <taxon>Viridiplantae</taxon>
        <taxon>Streptophyta</taxon>
        <taxon>Embryophyta</taxon>
        <taxon>Tracheophyta</taxon>
        <taxon>Spermatophyta</taxon>
        <taxon>Magnoliopsida</taxon>
        <taxon>eudicotyledons</taxon>
        <taxon>Gunneridae</taxon>
        <taxon>Pentapetalae</taxon>
        <taxon>rosids</taxon>
        <taxon>fabids</taxon>
        <taxon>Fabales</taxon>
        <taxon>Fabaceae</taxon>
        <taxon>Papilionoideae</taxon>
        <taxon>50 kb inversion clade</taxon>
        <taxon>NPAAA clade</taxon>
        <taxon>indigoferoid/millettioid clade</taxon>
        <taxon>Phaseoleae</taxon>
        <taxon>Sphenostylis</taxon>
    </lineage>
</organism>
<dbReference type="InterPro" id="IPR044562">
    <property type="entry name" value="CAR1-11"/>
</dbReference>
<dbReference type="Gramene" id="rna-AYBTSS11_LOCUS5818">
    <property type="protein sequence ID" value="CAJ1932439.1"/>
    <property type="gene ID" value="gene-AYBTSS11_LOCUS5818"/>
</dbReference>
<dbReference type="PANTHER" id="PTHR45933">
    <property type="entry name" value="PROTEIN C2-DOMAIN ABA-RELATED 4"/>
    <property type="match status" value="1"/>
</dbReference>
<evidence type="ECO:0000256" key="12">
    <source>
        <dbReference type="SAM" id="Phobius"/>
    </source>
</evidence>
<proteinExistence type="inferred from homology"/>
<reference evidence="14" key="1">
    <citation type="submission" date="2023-10" db="EMBL/GenBank/DDBJ databases">
        <authorList>
            <person name="Domelevo Entfellner J.-B."/>
        </authorList>
    </citation>
    <scope>NUCLEOTIDE SEQUENCE</scope>
</reference>
<evidence type="ECO:0000256" key="6">
    <source>
        <dbReference type="ARBA" id="ARBA00022723"/>
    </source>
</evidence>
<protein>
    <recommendedName>
        <fullName evidence="13">C2 domain-containing protein</fullName>
    </recommendedName>
</protein>
<keyword evidence="4" id="KW-1003">Cell membrane</keyword>
<accession>A0AA86S9F0</accession>
<keyword evidence="9 12" id="KW-0472">Membrane</keyword>
<evidence type="ECO:0000256" key="11">
    <source>
        <dbReference type="ARBA" id="ARBA00024037"/>
    </source>
</evidence>
<evidence type="ECO:0000256" key="1">
    <source>
        <dbReference type="ARBA" id="ARBA00004123"/>
    </source>
</evidence>
<dbReference type="SUPFAM" id="SSF49562">
    <property type="entry name" value="C2 domain (Calcium/lipid-binding domain, CaLB)"/>
    <property type="match status" value="1"/>
</dbReference>
<dbReference type="PANTHER" id="PTHR45933:SF12">
    <property type="entry name" value="PROTEIN C2-DOMAIN ABA-RELATED 9"/>
    <property type="match status" value="1"/>
</dbReference>
<evidence type="ECO:0000313" key="14">
    <source>
        <dbReference type="EMBL" id="CAJ1932439.1"/>
    </source>
</evidence>
<dbReference type="SMART" id="SM00239">
    <property type="entry name" value="C2"/>
    <property type="match status" value="1"/>
</dbReference>
<keyword evidence="8" id="KW-0446">Lipid-binding</keyword>
<evidence type="ECO:0000256" key="3">
    <source>
        <dbReference type="ARBA" id="ARBA00022468"/>
    </source>
</evidence>
<dbReference type="GO" id="GO:0046872">
    <property type="term" value="F:metal ion binding"/>
    <property type="evidence" value="ECO:0007669"/>
    <property type="project" value="UniProtKB-KW"/>
</dbReference>
<evidence type="ECO:0000256" key="10">
    <source>
        <dbReference type="ARBA" id="ARBA00023242"/>
    </source>
</evidence>
<dbReference type="InterPro" id="IPR035892">
    <property type="entry name" value="C2_domain_sf"/>
</dbReference>
<evidence type="ECO:0000313" key="15">
    <source>
        <dbReference type="Proteomes" id="UP001189624"/>
    </source>
</evidence>
<dbReference type="EMBL" id="OY731399">
    <property type="protein sequence ID" value="CAJ1932439.1"/>
    <property type="molecule type" value="Genomic_DNA"/>
</dbReference>
<dbReference type="PROSITE" id="PS50004">
    <property type="entry name" value="C2"/>
    <property type="match status" value="1"/>
</dbReference>
<dbReference type="GO" id="GO:0009738">
    <property type="term" value="P:abscisic acid-activated signaling pathway"/>
    <property type="evidence" value="ECO:0007669"/>
    <property type="project" value="UniProtKB-KW"/>
</dbReference>
<keyword evidence="7" id="KW-0106">Calcium</keyword>
<evidence type="ECO:0000256" key="7">
    <source>
        <dbReference type="ARBA" id="ARBA00022837"/>
    </source>
</evidence>
<gene>
    <name evidence="14" type="ORF">AYBTSS11_LOCUS5818</name>
</gene>
<sequence>MKPKEDEVSTIHNEGTILKGIGAIEIGVGLGILGLLKFRIIRGINLAIRDAIKGRASDPYVVLNVGDQKLKTSVIKNNCNPEWNEERTISIKDVTTPIHLSVYDKDTFSVDDKMGDADIDLKPYIQCVQIMGLNKLPNGSVVMTFQPDETNCLSQESCCIWRNENIVQEMTLGLKNVESGELVVEIEWVDVIGCRGLSHLQF</sequence>
<evidence type="ECO:0000256" key="2">
    <source>
        <dbReference type="ARBA" id="ARBA00004236"/>
    </source>
</evidence>
<dbReference type="Proteomes" id="UP001189624">
    <property type="component" value="Chromosome 2"/>
</dbReference>
<keyword evidence="15" id="KW-1185">Reference proteome</keyword>
<keyword evidence="12" id="KW-0812">Transmembrane</keyword>
<evidence type="ECO:0000256" key="9">
    <source>
        <dbReference type="ARBA" id="ARBA00023136"/>
    </source>
</evidence>
<dbReference type="InterPro" id="IPR000008">
    <property type="entry name" value="C2_dom"/>
</dbReference>
<keyword evidence="3" id="KW-0343">GTPase activation</keyword>
<keyword evidence="10" id="KW-0539">Nucleus</keyword>
<evidence type="ECO:0000256" key="8">
    <source>
        <dbReference type="ARBA" id="ARBA00023121"/>
    </source>
</evidence>
<name>A0AA86S9F0_9FABA</name>
<keyword evidence="6" id="KW-0479">Metal-binding</keyword>
<feature type="domain" description="C2" evidence="13">
    <location>
        <begin position="13"/>
        <end position="134"/>
    </location>
</feature>
<dbReference type="GO" id="GO:0005634">
    <property type="term" value="C:nucleus"/>
    <property type="evidence" value="ECO:0007669"/>
    <property type="project" value="UniProtKB-SubCell"/>
</dbReference>
<dbReference type="GO" id="GO:0005886">
    <property type="term" value="C:plasma membrane"/>
    <property type="evidence" value="ECO:0007669"/>
    <property type="project" value="UniProtKB-SubCell"/>
</dbReference>
<dbReference type="Gene3D" id="2.60.40.150">
    <property type="entry name" value="C2 domain"/>
    <property type="match status" value="1"/>
</dbReference>
<comment type="subcellular location">
    <subcellularLocation>
        <location evidence="2">Cell membrane</location>
    </subcellularLocation>
    <subcellularLocation>
        <location evidence="1">Nucleus</location>
    </subcellularLocation>
</comment>
<dbReference type="AlphaFoldDB" id="A0AA86S9F0"/>
<dbReference type="GO" id="GO:0005096">
    <property type="term" value="F:GTPase activator activity"/>
    <property type="evidence" value="ECO:0007669"/>
    <property type="project" value="UniProtKB-KW"/>
</dbReference>
<evidence type="ECO:0000259" key="13">
    <source>
        <dbReference type="PROSITE" id="PS50004"/>
    </source>
</evidence>
<evidence type="ECO:0000256" key="4">
    <source>
        <dbReference type="ARBA" id="ARBA00022475"/>
    </source>
</evidence>
<comment type="similarity">
    <text evidence="11">Belongs to the plant CAR protein family.</text>
</comment>
<feature type="transmembrane region" description="Helical" evidence="12">
    <location>
        <begin position="16"/>
        <end position="36"/>
    </location>
</feature>
<evidence type="ECO:0000256" key="5">
    <source>
        <dbReference type="ARBA" id="ARBA00022682"/>
    </source>
</evidence>
<keyword evidence="5" id="KW-0938">Abscisic acid signaling pathway</keyword>
<keyword evidence="12" id="KW-1133">Transmembrane helix</keyword>